<comment type="caution">
    <text evidence="3">The sequence shown here is derived from an EMBL/GenBank/DDBJ whole genome shotgun (WGS) entry which is preliminary data.</text>
</comment>
<dbReference type="InterPro" id="IPR029058">
    <property type="entry name" value="AB_hydrolase_fold"/>
</dbReference>
<dbReference type="PANTHER" id="PTHR48081:SF8">
    <property type="entry name" value="ALPHA_BETA HYDROLASE FOLD-3 DOMAIN-CONTAINING PROTEIN-RELATED"/>
    <property type="match status" value="1"/>
</dbReference>
<dbReference type="Gene3D" id="3.40.50.1820">
    <property type="entry name" value="alpha/beta hydrolase"/>
    <property type="match status" value="1"/>
</dbReference>
<dbReference type="InterPro" id="IPR050300">
    <property type="entry name" value="GDXG_lipolytic_enzyme"/>
</dbReference>
<dbReference type="AlphaFoldDB" id="A0AB35ILR8"/>
<dbReference type="EMBL" id="JAQLKE010000041">
    <property type="protein sequence ID" value="MDB7085496.1"/>
    <property type="molecule type" value="Genomic_DNA"/>
</dbReference>
<dbReference type="InterPro" id="IPR013094">
    <property type="entry name" value="AB_hydrolase_3"/>
</dbReference>
<dbReference type="RefSeq" id="WP_272019226.1">
    <property type="nucleotide sequence ID" value="NZ_JAQLKE010000041.1"/>
</dbReference>
<protein>
    <submittedName>
        <fullName evidence="3">Alpha/beta hydrolase</fullName>
    </submittedName>
</protein>
<accession>A0AB35ILR8</accession>
<evidence type="ECO:0000256" key="1">
    <source>
        <dbReference type="ARBA" id="ARBA00022801"/>
    </source>
</evidence>
<gene>
    <name evidence="3" type="ORF">PM738_16935</name>
</gene>
<proteinExistence type="predicted"/>
<dbReference type="GO" id="GO:0016787">
    <property type="term" value="F:hydrolase activity"/>
    <property type="evidence" value="ECO:0007669"/>
    <property type="project" value="UniProtKB-KW"/>
</dbReference>
<evidence type="ECO:0000313" key="4">
    <source>
        <dbReference type="Proteomes" id="UP001211987"/>
    </source>
</evidence>
<reference evidence="3" key="1">
    <citation type="submission" date="2023-01" db="EMBL/GenBank/DDBJ databases">
        <title>Human gut microbiome strain richness.</title>
        <authorList>
            <person name="Chen-Liaw A."/>
        </authorList>
    </citation>
    <scope>NUCLEOTIDE SEQUENCE</scope>
    <source>
        <strain evidence="3">1001217st2_G6_1001217B_191108</strain>
    </source>
</reference>
<dbReference type="Pfam" id="PF07859">
    <property type="entry name" value="Abhydrolase_3"/>
    <property type="match status" value="1"/>
</dbReference>
<sequence>MREYDQSLVKKIQKKTYIKSIAGEDIVMKPVPDDDRECVVDPRVIETTKIKMTVKSLDRNAKFSLYGNRVRPDKVSYDITTTNIHEDEDLVSIKGTHYIDVYTFTPENYIEGKPVLIYLHGGAYMTGDVAEFRMAMRFVCEQSGCKVIFPEYRLAPENPFPAGIEDCHAIVEWVYENAEKLGVDKNKIMVGGDSAGGGLTNSCLVLDKELHHIHYAYEFYSGFVTTFAEYEKKYSDDLFPVITEHEVYARNRINRIRFSGNSGDFYIQGKVSKTDPIVSIMSCEDLSWLPDMTIVCGEYDFLRLCNDDFVKRARSEGVNVKSVRYLGCDHGFMEKVGVLPQAEESLIEMAQTLKNL</sequence>
<dbReference type="PANTHER" id="PTHR48081">
    <property type="entry name" value="AB HYDROLASE SUPERFAMILY PROTEIN C4A8.06C"/>
    <property type="match status" value="1"/>
</dbReference>
<keyword evidence="1 3" id="KW-0378">Hydrolase</keyword>
<feature type="domain" description="Alpha/beta hydrolase fold-3" evidence="2">
    <location>
        <begin position="116"/>
        <end position="333"/>
    </location>
</feature>
<organism evidence="3 4">
    <name type="scientific">Thomasclavelia ramosa</name>
    <dbReference type="NCBI Taxonomy" id="1547"/>
    <lineage>
        <taxon>Bacteria</taxon>
        <taxon>Bacillati</taxon>
        <taxon>Bacillota</taxon>
        <taxon>Erysipelotrichia</taxon>
        <taxon>Erysipelotrichales</taxon>
        <taxon>Coprobacillaceae</taxon>
        <taxon>Thomasclavelia</taxon>
    </lineage>
</organism>
<evidence type="ECO:0000259" key="2">
    <source>
        <dbReference type="Pfam" id="PF07859"/>
    </source>
</evidence>
<evidence type="ECO:0000313" key="3">
    <source>
        <dbReference type="EMBL" id="MDB7085496.1"/>
    </source>
</evidence>
<dbReference type="Proteomes" id="UP001211987">
    <property type="component" value="Unassembled WGS sequence"/>
</dbReference>
<dbReference type="SUPFAM" id="SSF53474">
    <property type="entry name" value="alpha/beta-Hydrolases"/>
    <property type="match status" value="1"/>
</dbReference>
<name>A0AB35ILR8_9FIRM</name>